<comment type="caution">
    <text evidence="1">The sequence shown here is derived from an EMBL/GenBank/DDBJ whole genome shotgun (WGS) entry which is preliminary data.</text>
</comment>
<dbReference type="OrthoDB" id="630895at2759"/>
<dbReference type="Proteomes" id="UP000452235">
    <property type="component" value="Unassembled WGS sequence"/>
</dbReference>
<proteinExistence type="predicted"/>
<keyword evidence="1" id="KW-0808">Transferase</keyword>
<gene>
    <name evidence="1" type="ORF">ATEIFO6365_0001059400</name>
</gene>
<dbReference type="InterPro" id="IPR000182">
    <property type="entry name" value="GNAT_dom"/>
</dbReference>
<evidence type="ECO:0000313" key="1">
    <source>
        <dbReference type="EMBL" id="GFF12371.1"/>
    </source>
</evidence>
<dbReference type="Gene3D" id="3.40.630.30">
    <property type="match status" value="1"/>
</dbReference>
<dbReference type="PANTHER" id="PTHR43792:SF1">
    <property type="entry name" value="N-ACETYLTRANSFERASE DOMAIN-CONTAINING PROTEIN"/>
    <property type="match status" value="1"/>
</dbReference>
<dbReference type="InterPro" id="IPR016181">
    <property type="entry name" value="Acyl_CoA_acyltransferase"/>
</dbReference>
<dbReference type="EMBL" id="BLJY01000001">
    <property type="protein sequence ID" value="GFF12371.1"/>
    <property type="molecule type" value="Genomic_DNA"/>
</dbReference>
<dbReference type="PROSITE" id="PS51186">
    <property type="entry name" value="GNAT"/>
    <property type="match status" value="1"/>
</dbReference>
<dbReference type="PANTHER" id="PTHR43792">
    <property type="entry name" value="GNAT FAMILY, PUTATIVE (AFU_ORTHOLOGUE AFUA_3G00765)-RELATED-RELATED"/>
    <property type="match status" value="1"/>
</dbReference>
<reference evidence="1 2" key="1">
    <citation type="submission" date="2020-01" db="EMBL/GenBank/DDBJ databases">
        <title>Aspergillus terreus IFO 6365 whole genome shotgun sequence.</title>
        <authorList>
            <person name="Kanamasa S."/>
            <person name="Takahashi H."/>
        </authorList>
    </citation>
    <scope>NUCLEOTIDE SEQUENCE [LARGE SCALE GENOMIC DNA]</scope>
    <source>
        <strain evidence="1 2">IFO 6365</strain>
    </source>
</reference>
<protein>
    <submittedName>
        <fullName evidence="1">GNAT family acetyltransferase</fullName>
    </submittedName>
</protein>
<dbReference type="InterPro" id="IPR051531">
    <property type="entry name" value="N-acetyltransferase"/>
</dbReference>
<keyword evidence="2" id="KW-1185">Reference proteome</keyword>
<sequence length="211" mass="23125">MNPSEPPPFPKQETPVILPDPSEFAEIHTERLALRLLRVDNDEDAAGLFRIRSQPEVMNWMRLKAADTSVDDTKAWIRKKVLRPAGSGADASSSRLFYFAVVEKGRDGLSAGGKIVGAAGVNSIHPAPAVGCMFHPDVWGKGYATEAVRAVVAAWWELPRAWCVEEERLFAAVKGANVGSLRVLEKVGFEVYAYTDSVERLALMAMRRSSG</sequence>
<dbReference type="VEuPathDB" id="FungiDB:ATEG_01393"/>
<dbReference type="SUPFAM" id="SSF55729">
    <property type="entry name" value="Acyl-CoA N-acyltransferases (Nat)"/>
    <property type="match status" value="1"/>
</dbReference>
<dbReference type="AlphaFoldDB" id="A0A5M3YNL1"/>
<organism evidence="1 2">
    <name type="scientific">Aspergillus terreus</name>
    <dbReference type="NCBI Taxonomy" id="33178"/>
    <lineage>
        <taxon>Eukaryota</taxon>
        <taxon>Fungi</taxon>
        <taxon>Dikarya</taxon>
        <taxon>Ascomycota</taxon>
        <taxon>Pezizomycotina</taxon>
        <taxon>Eurotiomycetes</taxon>
        <taxon>Eurotiomycetidae</taxon>
        <taxon>Eurotiales</taxon>
        <taxon>Aspergillaceae</taxon>
        <taxon>Aspergillus</taxon>
        <taxon>Aspergillus subgen. Circumdati</taxon>
    </lineage>
</organism>
<name>A0A5M3YNL1_ASPTE</name>
<dbReference type="Pfam" id="PF13302">
    <property type="entry name" value="Acetyltransf_3"/>
    <property type="match status" value="1"/>
</dbReference>
<dbReference type="GO" id="GO:0016747">
    <property type="term" value="F:acyltransferase activity, transferring groups other than amino-acyl groups"/>
    <property type="evidence" value="ECO:0007669"/>
    <property type="project" value="InterPro"/>
</dbReference>
<accession>A0A5M3YNL1</accession>
<evidence type="ECO:0000313" key="2">
    <source>
        <dbReference type="Proteomes" id="UP000452235"/>
    </source>
</evidence>